<feature type="transmembrane region" description="Helical" evidence="2">
    <location>
        <begin position="563"/>
        <end position="586"/>
    </location>
</feature>
<feature type="transmembrane region" description="Helical" evidence="2">
    <location>
        <begin position="141"/>
        <end position="166"/>
    </location>
</feature>
<evidence type="ECO:0000256" key="2">
    <source>
        <dbReference type="SAM" id="Phobius"/>
    </source>
</evidence>
<sequence>MLKRGRKRSVWAEVNEWDDDQRAIRGNNQSESKMPEDETSGFLEDQTSEDDSETIPAPRNGAERSSSLSHSTIHYSVAQLIGDVIGFCRTCVRFSVITTGLVEHIKWSRWAFVVIEFIILYTSSAMQLLNTERKPTITTFLLFLIGPIYSTLQTLFSHAKCIFYGLQNRRHKGLYGRKLMIEMEAMARHSALYWMTEDAMLLGSSALFLTLAHQADWLQFPLPNKFFLTKSIRQVCMERNGLTSLNVPEWVLCGVGWILTFFSYWPMDYLFITRIWILLWSCMWACDFVDFTWSLFVFPKVKGRAFRPGPVPQLHQAVNRLMELGFRAFAIVLSSSLFIPMIFRSLLADEHFHDKDIFMNALYTYGYEAVGAFAQPMNDTEKRECYKPPIFSDCQQYNLVSYNVSEEIHDIKKSSQIVLKRDSYSEIHEAVEYSILIYCLMMMLLTILYHCSTEYLRRGRIRVTEFHVILQKSVLFAPYSRYLWGKRKNEPSKFRSVYIALQIASIPMLIGIAGYVLMDFTSYDFPLIEGATVWESVLQTESYPGGVFNYIAKYLHYYIGTNIWAVTVLPCLMYYTVYCSSIQVYFNYLPKIRSYEFSSYRSKYTRLFGEYQ</sequence>
<protein>
    <submittedName>
        <fullName evidence="3">Oidioi.mRNA.OKI2018_I69.chr2.g5536.t1.cds</fullName>
    </submittedName>
</protein>
<gene>
    <name evidence="3" type="ORF">OKIOD_LOCUS14301</name>
</gene>
<keyword evidence="2" id="KW-0472">Membrane</keyword>
<keyword evidence="2" id="KW-1133">Transmembrane helix</keyword>
<keyword evidence="4" id="KW-1185">Reference proteome</keyword>
<feature type="transmembrane region" description="Helical" evidence="2">
    <location>
        <begin position="433"/>
        <end position="452"/>
    </location>
</feature>
<feature type="transmembrane region" description="Helical" evidence="2">
    <location>
        <begin position="324"/>
        <end position="343"/>
    </location>
</feature>
<proteinExistence type="predicted"/>
<organism evidence="3 4">
    <name type="scientific">Oikopleura dioica</name>
    <name type="common">Tunicate</name>
    <dbReference type="NCBI Taxonomy" id="34765"/>
    <lineage>
        <taxon>Eukaryota</taxon>
        <taxon>Metazoa</taxon>
        <taxon>Chordata</taxon>
        <taxon>Tunicata</taxon>
        <taxon>Appendicularia</taxon>
        <taxon>Copelata</taxon>
        <taxon>Oikopleuridae</taxon>
        <taxon>Oikopleura</taxon>
    </lineage>
</organism>
<feature type="region of interest" description="Disordered" evidence="1">
    <location>
        <begin position="21"/>
        <end position="66"/>
    </location>
</feature>
<feature type="transmembrane region" description="Helical" evidence="2">
    <location>
        <begin position="496"/>
        <end position="517"/>
    </location>
</feature>
<feature type="transmembrane region" description="Helical" evidence="2">
    <location>
        <begin position="110"/>
        <end position="129"/>
    </location>
</feature>
<feature type="transmembrane region" description="Helical" evidence="2">
    <location>
        <begin position="277"/>
        <end position="298"/>
    </location>
</feature>
<evidence type="ECO:0000256" key="1">
    <source>
        <dbReference type="SAM" id="MobiDB-lite"/>
    </source>
</evidence>
<accession>A0ABN7T2C4</accession>
<keyword evidence="2" id="KW-0812">Transmembrane</keyword>
<name>A0ABN7T2C4_OIKDI</name>
<dbReference type="Proteomes" id="UP001158576">
    <property type="component" value="Chromosome 2"/>
</dbReference>
<evidence type="ECO:0000313" key="4">
    <source>
        <dbReference type="Proteomes" id="UP001158576"/>
    </source>
</evidence>
<feature type="transmembrane region" description="Helical" evidence="2">
    <location>
        <begin position="247"/>
        <end position="265"/>
    </location>
</feature>
<dbReference type="EMBL" id="OU015567">
    <property type="protein sequence ID" value="CAG5111206.1"/>
    <property type="molecule type" value="Genomic_DNA"/>
</dbReference>
<reference evidence="3 4" key="1">
    <citation type="submission" date="2021-04" db="EMBL/GenBank/DDBJ databases">
        <authorList>
            <person name="Bliznina A."/>
        </authorList>
    </citation>
    <scope>NUCLEOTIDE SEQUENCE [LARGE SCALE GENOMIC DNA]</scope>
</reference>
<evidence type="ECO:0000313" key="3">
    <source>
        <dbReference type="EMBL" id="CAG5111206.1"/>
    </source>
</evidence>